<evidence type="ECO:0000256" key="1">
    <source>
        <dbReference type="SAM" id="MobiDB-lite"/>
    </source>
</evidence>
<sequence>MKSILIFRNIFLRFLIISFSLSILYMRTEGNVIFYDEDEDTTEIPLSTSVTVTALPATTQQDDYIDDTTEIGRSLETTTQHGQEHQVDVTESSRSVKTTTQDDDVYDTTEINTSEKKGDVIFYDEDEDNTEIPLSTSVTVTALPEGNVIFYDEDEDNTEIPLSTSVTVTALPATTQDEQDDDYIDDTTIIGRSVETTTKDGEEEADVTENIRSMEEATTTEPPPVPAISNLELMKDMFEDLDDNNDRNLIIISTVAGCGFLLIICALLYLVYALALLKHSEKSNISHV</sequence>
<keyword evidence="2" id="KW-1133">Transmembrane helix</keyword>
<proteinExistence type="predicted"/>
<dbReference type="OMA" id="SILYMRT"/>
<organism evidence="3 4">
    <name type="scientific">Xenopus laevis</name>
    <name type="common">African clawed frog</name>
    <dbReference type="NCBI Taxonomy" id="8355"/>
    <lineage>
        <taxon>Eukaryota</taxon>
        <taxon>Metazoa</taxon>
        <taxon>Chordata</taxon>
        <taxon>Craniata</taxon>
        <taxon>Vertebrata</taxon>
        <taxon>Euteleostomi</taxon>
        <taxon>Amphibia</taxon>
        <taxon>Batrachia</taxon>
        <taxon>Anura</taxon>
        <taxon>Pipoidea</taxon>
        <taxon>Pipidae</taxon>
        <taxon>Xenopodinae</taxon>
        <taxon>Xenopus</taxon>
        <taxon>Xenopus</taxon>
    </lineage>
</organism>
<keyword evidence="2" id="KW-0472">Membrane</keyword>
<gene>
    <name evidence="3" type="ORF">XELAEV_18027123mg</name>
</gene>
<evidence type="ECO:0000313" key="4">
    <source>
        <dbReference type="Proteomes" id="UP000694892"/>
    </source>
</evidence>
<protein>
    <submittedName>
        <fullName evidence="3">Uncharacterized protein</fullName>
    </submittedName>
</protein>
<dbReference type="AlphaFoldDB" id="A0A974CUX8"/>
<dbReference type="Proteomes" id="UP000694892">
    <property type="component" value="Chromosome 5L"/>
</dbReference>
<reference evidence="4" key="1">
    <citation type="journal article" date="2016" name="Nature">
        <title>Genome evolution in the allotetraploid frog Xenopus laevis.</title>
        <authorList>
            <person name="Session A.M."/>
            <person name="Uno Y."/>
            <person name="Kwon T."/>
            <person name="Chapman J.A."/>
            <person name="Toyoda A."/>
            <person name="Takahashi S."/>
            <person name="Fukui A."/>
            <person name="Hikosaka A."/>
            <person name="Suzuki A."/>
            <person name="Kondo M."/>
            <person name="van Heeringen S.J."/>
            <person name="Quigley I."/>
            <person name="Heinz S."/>
            <person name="Ogino H."/>
            <person name="Ochi H."/>
            <person name="Hellsten U."/>
            <person name="Lyons J.B."/>
            <person name="Simakov O."/>
            <person name="Putnam N."/>
            <person name="Stites J."/>
            <person name="Kuroki Y."/>
            <person name="Tanaka T."/>
            <person name="Michiue T."/>
            <person name="Watanabe M."/>
            <person name="Bogdanovic O."/>
            <person name="Lister R."/>
            <person name="Georgiou G."/>
            <person name="Paranjpe S.S."/>
            <person name="van Kruijsbergen I."/>
            <person name="Shu S."/>
            <person name="Carlson J."/>
            <person name="Kinoshita T."/>
            <person name="Ohta Y."/>
            <person name="Mawaribuchi S."/>
            <person name="Jenkins J."/>
            <person name="Grimwood J."/>
            <person name="Schmutz J."/>
            <person name="Mitros T."/>
            <person name="Mozaffari S.V."/>
            <person name="Suzuki Y."/>
            <person name="Haramoto Y."/>
            <person name="Yamamoto T.S."/>
            <person name="Takagi C."/>
            <person name="Heald R."/>
            <person name="Miller K."/>
            <person name="Haudenschild C."/>
            <person name="Kitzman J."/>
            <person name="Nakayama T."/>
            <person name="Izutsu Y."/>
            <person name="Robert J."/>
            <person name="Fortriede J."/>
            <person name="Burns K."/>
            <person name="Lotay V."/>
            <person name="Karimi K."/>
            <person name="Yasuoka Y."/>
            <person name="Dichmann D.S."/>
            <person name="Flajnik M.F."/>
            <person name="Houston D.W."/>
            <person name="Shendure J."/>
            <person name="DuPasquier L."/>
            <person name="Vize P.D."/>
            <person name="Zorn A.M."/>
            <person name="Ito M."/>
            <person name="Marcotte E.M."/>
            <person name="Wallingford J.B."/>
            <person name="Ito Y."/>
            <person name="Asashima M."/>
            <person name="Ueno N."/>
            <person name="Matsuda Y."/>
            <person name="Veenstra G.J."/>
            <person name="Fujiyama A."/>
            <person name="Harland R.M."/>
            <person name="Taira M."/>
            <person name="Rokhsar D.S."/>
        </authorList>
    </citation>
    <scope>NUCLEOTIDE SEQUENCE [LARGE SCALE GENOMIC DNA]</scope>
    <source>
        <strain evidence="4">J</strain>
    </source>
</reference>
<accession>A0A974CUX8</accession>
<evidence type="ECO:0000313" key="3">
    <source>
        <dbReference type="EMBL" id="OCT80304.1"/>
    </source>
</evidence>
<name>A0A974CUX8_XENLA</name>
<evidence type="ECO:0000256" key="2">
    <source>
        <dbReference type="SAM" id="Phobius"/>
    </source>
</evidence>
<feature type="region of interest" description="Disordered" evidence="1">
    <location>
        <begin position="77"/>
        <end position="103"/>
    </location>
</feature>
<keyword evidence="2" id="KW-0812">Transmembrane</keyword>
<dbReference type="EMBL" id="CM004474">
    <property type="protein sequence ID" value="OCT80304.1"/>
    <property type="molecule type" value="Genomic_DNA"/>
</dbReference>
<feature type="transmembrane region" description="Helical" evidence="2">
    <location>
        <begin position="7"/>
        <end position="26"/>
    </location>
</feature>
<feature type="transmembrane region" description="Helical" evidence="2">
    <location>
        <begin position="249"/>
        <end position="277"/>
    </location>
</feature>